<accession>A0AAU9KYJ9</accession>
<dbReference type="Proteomes" id="UP001160483">
    <property type="component" value="Unassembled WGS sequence"/>
</dbReference>
<reference evidence="2 4" key="1">
    <citation type="submission" date="2021-11" db="EMBL/GenBank/DDBJ databases">
        <authorList>
            <person name="Islam A."/>
            <person name="Islam S."/>
            <person name="Flora M.S."/>
            <person name="Rahman M."/>
            <person name="Ziaur R.M."/>
            <person name="Epstein J.H."/>
            <person name="Hassan M."/>
            <person name="Klassen M."/>
            <person name="Woodard K."/>
            <person name="Webb A."/>
            <person name="Webby R.J."/>
            <person name="El Zowalaty M.E."/>
        </authorList>
    </citation>
    <scope>NUCLEOTIDE SEQUENCE</scope>
    <source>
        <strain evidence="3">Pbs1</strain>
        <strain evidence="2">Pbs3</strain>
    </source>
</reference>
<feature type="compositionally biased region" description="Basic and acidic residues" evidence="1">
    <location>
        <begin position="222"/>
        <end position="235"/>
    </location>
</feature>
<proteinExistence type="predicted"/>
<dbReference type="AlphaFoldDB" id="A0AAU9KYJ9"/>
<sequence length="269" mass="30418">MSVKAVDTTTRKQTVVEDTDSPTSTSIHMKIESEQDVEIEDGEYHDSENVEGIANGVLNKNFVAGTQEERSTKKRRRVSFECADIVEFEPTIYTTSVTSGGVPVGMSLNERSRSRRRLDSFEMERKDERVGRQSYMEEGYLDPQEREIILSNAGCENPVIALVEAEVNAIIQHRRESNEVDFDFMYGIGEMEDDEEEVEEDEEVSNMLMYARDGSVDKLQKERVQNDEKSLREDAVTFDEGSNGQDMTLIPLKTTADQCSDDEPEAAAI</sequence>
<evidence type="ECO:0000313" key="3">
    <source>
        <dbReference type="EMBL" id="CAH0519419.1"/>
    </source>
</evidence>
<dbReference type="EMBL" id="CAKKTJ010000176">
    <property type="protein sequence ID" value="CAH0477509.1"/>
    <property type="molecule type" value="Genomic_DNA"/>
</dbReference>
<name>A0AAU9KYJ9_9STRA</name>
<feature type="region of interest" description="Disordered" evidence="1">
    <location>
        <begin position="1"/>
        <end position="48"/>
    </location>
</feature>
<feature type="compositionally biased region" description="Acidic residues" evidence="1">
    <location>
        <begin position="259"/>
        <end position="269"/>
    </location>
</feature>
<gene>
    <name evidence="3" type="ORF">PBS001_LOCUS5946</name>
    <name evidence="2" type="ORF">PBS003_LOCUS4255</name>
</gene>
<evidence type="ECO:0000313" key="4">
    <source>
        <dbReference type="Proteomes" id="UP001158986"/>
    </source>
</evidence>
<evidence type="ECO:0000256" key="1">
    <source>
        <dbReference type="SAM" id="MobiDB-lite"/>
    </source>
</evidence>
<dbReference type="Proteomes" id="UP001158986">
    <property type="component" value="Unassembled WGS sequence"/>
</dbReference>
<comment type="caution">
    <text evidence="2">The sequence shown here is derived from an EMBL/GenBank/DDBJ whole genome shotgun (WGS) entry which is preliminary data.</text>
</comment>
<feature type="region of interest" description="Disordered" evidence="1">
    <location>
        <begin position="222"/>
        <end position="269"/>
    </location>
</feature>
<keyword evidence="4" id="KW-1185">Reference proteome</keyword>
<dbReference type="EMBL" id="CAKLCB010000297">
    <property type="protein sequence ID" value="CAH0519419.1"/>
    <property type="molecule type" value="Genomic_DNA"/>
</dbReference>
<protein>
    <submittedName>
        <fullName evidence="2">Uncharacterized protein</fullName>
    </submittedName>
</protein>
<organism evidence="2 5">
    <name type="scientific">Peronospora belbahrii</name>
    <dbReference type="NCBI Taxonomy" id="622444"/>
    <lineage>
        <taxon>Eukaryota</taxon>
        <taxon>Sar</taxon>
        <taxon>Stramenopiles</taxon>
        <taxon>Oomycota</taxon>
        <taxon>Peronosporomycetes</taxon>
        <taxon>Peronosporales</taxon>
        <taxon>Peronosporaceae</taxon>
        <taxon>Peronospora</taxon>
    </lineage>
</organism>
<evidence type="ECO:0000313" key="5">
    <source>
        <dbReference type="Proteomes" id="UP001160483"/>
    </source>
</evidence>
<evidence type="ECO:0000313" key="2">
    <source>
        <dbReference type="EMBL" id="CAH0477509.1"/>
    </source>
</evidence>